<accession>M3I3G6</accession>
<reference evidence="1 2" key="1">
    <citation type="submission" date="2013-02" db="EMBL/GenBank/DDBJ databases">
        <title>Co-occurrence of anaerobic bacteria in colorectal carcinomas.</title>
        <authorList>
            <person name="Holt R.A."/>
            <person name="Warren R.L."/>
            <person name="Allen-Vercoe E."/>
            <person name="Pleasance S."/>
            <person name="Freeman D.J."/>
            <person name="Watson P."/>
            <person name="Moore R."/>
            <person name="Cochrane K."/>
        </authorList>
    </citation>
    <scope>NUCLEOTIDE SEQUENCE [LARGE SCALE GENOMIC DNA]</scope>
    <source>
        <strain evidence="1 2">CC57C</strain>
    </source>
</reference>
<dbReference type="Proteomes" id="UP000011782">
    <property type="component" value="Unassembled WGS sequence"/>
</dbReference>
<organism evidence="1 2">
    <name type="scientific">Campylobacter showae CC57C</name>
    <dbReference type="NCBI Taxonomy" id="1073353"/>
    <lineage>
        <taxon>Bacteria</taxon>
        <taxon>Pseudomonadati</taxon>
        <taxon>Campylobacterota</taxon>
        <taxon>Epsilonproteobacteria</taxon>
        <taxon>Campylobacterales</taxon>
        <taxon>Campylobacteraceae</taxon>
        <taxon>Campylobacter</taxon>
    </lineage>
</organism>
<sequence length="42" mass="4623">MNYLLFAVTFFPISLMPGINMTYAMSIGMSLGYVRALPMMAG</sequence>
<dbReference type="EMBL" id="AOTD01000067">
    <property type="protein sequence ID" value="EMG31149.1"/>
    <property type="molecule type" value="Genomic_DNA"/>
</dbReference>
<feature type="non-terminal residue" evidence="1">
    <location>
        <position position="42"/>
    </location>
</feature>
<dbReference type="AlphaFoldDB" id="M3I3G6"/>
<evidence type="ECO:0000313" key="1">
    <source>
        <dbReference type="EMBL" id="EMG31149.1"/>
    </source>
</evidence>
<name>M3I3G6_9BACT</name>
<evidence type="ECO:0000313" key="2">
    <source>
        <dbReference type="Proteomes" id="UP000011782"/>
    </source>
</evidence>
<protein>
    <submittedName>
        <fullName evidence="1">LysE family translocator protein</fullName>
    </submittedName>
</protein>
<proteinExistence type="predicted"/>
<gene>
    <name evidence="1" type="ORF">H740_02912</name>
</gene>
<comment type="caution">
    <text evidence="1">The sequence shown here is derived from an EMBL/GenBank/DDBJ whole genome shotgun (WGS) entry which is preliminary data.</text>
</comment>